<evidence type="ECO:0000313" key="5">
    <source>
        <dbReference type="EMBL" id="KKW68952.1"/>
    </source>
</evidence>
<dbReference type="InterPro" id="IPR001638">
    <property type="entry name" value="Solute-binding_3/MltF_N"/>
</dbReference>
<feature type="domain" description="Solute-binding protein family 3/N-terminal" evidence="3">
    <location>
        <begin position="25"/>
        <end position="253"/>
    </location>
</feature>
<gene>
    <name evidence="5" type="ORF">AAV94_02310</name>
</gene>
<dbReference type="GO" id="GO:0016020">
    <property type="term" value="C:membrane"/>
    <property type="evidence" value="ECO:0007669"/>
    <property type="project" value="InterPro"/>
</dbReference>
<dbReference type="SMART" id="SM00062">
    <property type="entry name" value="PBPb"/>
    <property type="match status" value="1"/>
</dbReference>
<dbReference type="InterPro" id="IPR001320">
    <property type="entry name" value="Iontro_rcpt_C"/>
</dbReference>
<keyword evidence="6" id="KW-1185">Reference proteome</keyword>
<dbReference type="SMART" id="SM00079">
    <property type="entry name" value="PBPe"/>
    <property type="match status" value="1"/>
</dbReference>
<dbReference type="PATRIC" id="fig|1610491.3.peg.483"/>
<sequence length="258" mass="28744">MHIKWLALAVGSAMAFASVSASAQDLRVAVDPTYEPFVYKNEQGELVGFNIDFSHAICEELKRNCVFVEQVWDAMIPGLQSRRYDVIISDMSITEERKKVIDFTDRYYKTPGTIVVRKSLDYQGHDSLKGLRLGVLKGSTHERYAEGELAPKGAQIISYEAQDQVYLDINAGRLDGTVADKVEVTGGFLSKPEGQDFKTVGPDLLEEKYFGAGMGIALRKGQDELREQLNAAIASLRSSGKYQQIASKYFDFDVYGED</sequence>
<dbReference type="EMBL" id="LBNQ01000011">
    <property type="protein sequence ID" value="KKW68952.1"/>
    <property type="molecule type" value="Genomic_DNA"/>
</dbReference>
<dbReference type="PANTHER" id="PTHR35936:SF13">
    <property type="entry name" value="HISTIDINE-BINDING PERIPLASMIC PROTEIN"/>
    <property type="match status" value="1"/>
</dbReference>
<dbReference type="Proteomes" id="UP000050580">
    <property type="component" value="Unassembled WGS sequence"/>
</dbReference>
<dbReference type="RefSeq" id="WP_046740720.1">
    <property type="nucleotide sequence ID" value="NZ_LBNQ01000011.1"/>
</dbReference>
<reference evidence="5 6" key="1">
    <citation type="submission" date="2015-05" db="EMBL/GenBank/DDBJ databases">
        <title>Draft genome sequence of Lampropedia sp. CT6, isolated from the microbial mat of a hot water spring, located at Manikaran, India.</title>
        <authorList>
            <person name="Tripathi C."/>
            <person name="Rani P."/>
            <person name="Mahato N.K."/>
            <person name="Lal R."/>
        </authorList>
    </citation>
    <scope>NUCLEOTIDE SEQUENCE [LARGE SCALE GENOMIC DNA]</scope>
    <source>
        <strain evidence="5 6">CT6</strain>
    </source>
</reference>
<dbReference type="OrthoDB" id="368476at2"/>
<evidence type="ECO:0000256" key="1">
    <source>
        <dbReference type="ARBA" id="ARBA00022729"/>
    </source>
</evidence>
<accession>A0A0U1Q2H8</accession>
<keyword evidence="1 2" id="KW-0732">Signal</keyword>
<dbReference type="GO" id="GO:0015276">
    <property type="term" value="F:ligand-gated monoatomic ion channel activity"/>
    <property type="evidence" value="ECO:0007669"/>
    <property type="project" value="InterPro"/>
</dbReference>
<feature type="domain" description="Ionotropic glutamate receptor C-terminal" evidence="4">
    <location>
        <begin position="25"/>
        <end position="252"/>
    </location>
</feature>
<evidence type="ECO:0000259" key="4">
    <source>
        <dbReference type="SMART" id="SM00079"/>
    </source>
</evidence>
<evidence type="ECO:0000313" key="6">
    <source>
        <dbReference type="Proteomes" id="UP000050580"/>
    </source>
</evidence>
<dbReference type="Pfam" id="PF00497">
    <property type="entry name" value="SBP_bac_3"/>
    <property type="match status" value="1"/>
</dbReference>
<organism evidence="5 6">
    <name type="scientific">Lampropedia cohaerens</name>
    <dbReference type="NCBI Taxonomy" id="1610491"/>
    <lineage>
        <taxon>Bacteria</taxon>
        <taxon>Pseudomonadati</taxon>
        <taxon>Pseudomonadota</taxon>
        <taxon>Betaproteobacteria</taxon>
        <taxon>Burkholderiales</taxon>
        <taxon>Comamonadaceae</taxon>
        <taxon>Lampropedia</taxon>
    </lineage>
</organism>
<evidence type="ECO:0000256" key="2">
    <source>
        <dbReference type="SAM" id="SignalP"/>
    </source>
</evidence>
<protein>
    <submittedName>
        <fullName evidence="5">ABC transporter substrate-binding protein</fullName>
    </submittedName>
</protein>
<dbReference type="AlphaFoldDB" id="A0A0U1Q2H8"/>
<evidence type="ECO:0000259" key="3">
    <source>
        <dbReference type="SMART" id="SM00062"/>
    </source>
</evidence>
<feature type="chain" id="PRO_5006713095" evidence="2">
    <location>
        <begin position="24"/>
        <end position="258"/>
    </location>
</feature>
<feature type="signal peptide" evidence="2">
    <location>
        <begin position="1"/>
        <end position="23"/>
    </location>
</feature>
<dbReference type="Gene3D" id="3.40.190.10">
    <property type="entry name" value="Periplasmic binding protein-like II"/>
    <property type="match status" value="2"/>
</dbReference>
<dbReference type="SUPFAM" id="SSF53850">
    <property type="entry name" value="Periplasmic binding protein-like II"/>
    <property type="match status" value="1"/>
</dbReference>
<name>A0A0U1Q2H8_9BURK</name>
<dbReference type="STRING" id="1610491.AAV94_02310"/>
<dbReference type="PANTHER" id="PTHR35936">
    <property type="entry name" value="MEMBRANE-BOUND LYTIC MUREIN TRANSGLYCOSYLASE F"/>
    <property type="match status" value="1"/>
</dbReference>
<proteinExistence type="predicted"/>
<comment type="caution">
    <text evidence="5">The sequence shown here is derived from an EMBL/GenBank/DDBJ whole genome shotgun (WGS) entry which is preliminary data.</text>
</comment>